<name>A0ABW2VMC6_9ACTN</name>
<dbReference type="EMBL" id="JBHTEC010000001">
    <property type="protein sequence ID" value="MFD0284201.1"/>
    <property type="molecule type" value="Genomic_DNA"/>
</dbReference>
<feature type="domain" description="Fibronectin type-III" evidence="4">
    <location>
        <begin position="710"/>
        <end position="804"/>
    </location>
</feature>
<accession>A0ABW2VMC6</accession>
<feature type="region of interest" description="Disordered" evidence="3">
    <location>
        <begin position="959"/>
        <end position="991"/>
    </location>
</feature>
<dbReference type="SUPFAM" id="SSF49265">
    <property type="entry name" value="Fibronectin type III"/>
    <property type="match status" value="1"/>
</dbReference>
<feature type="compositionally biased region" description="Low complexity" evidence="3">
    <location>
        <begin position="959"/>
        <end position="971"/>
    </location>
</feature>
<dbReference type="PANTHER" id="PTHR40032">
    <property type="entry name" value="EXPORTED PROTEIN-RELATED"/>
    <property type="match status" value="1"/>
</dbReference>
<dbReference type="RefSeq" id="WP_381259317.1">
    <property type="nucleotide sequence ID" value="NZ_JBHTBI010000033.1"/>
</dbReference>
<proteinExistence type="predicted"/>
<keyword evidence="6" id="KW-1185">Reference proteome</keyword>
<dbReference type="InterPro" id="IPR003961">
    <property type="entry name" value="FN3_dom"/>
</dbReference>
<evidence type="ECO:0000259" key="4">
    <source>
        <dbReference type="PROSITE" id="PS50853"/>
    </source>
</evidence>
<dbReference type="InterPro" id="IPR013783">
    <property type="entry name" value="Ig-like_fold"/>
</dbReference>
<dbReference type="CDD" id="cd00063">
    <property type="entry name" value="FN3"/>
    <property type="match status" value="1"/>
</dbReference>
<dbReference type="Gene3D" id="2.60.40.10">
    <property type="entry name" value="Immunoglobulins"/>
    <property type="match status" value="1"/>
</dbReference>
<dbReference type="Pfam" id="PF00041">
    <property type="entry name" value="fn3"/>
    <property type="match status" value="1"/>
</dbReference>
<dbReference type="Pfam" id="PF12671">
    <property type="entry name" value="Amidase_6"/>
    <property type="match status" value="1"/>
</dbReference>
<dbReference type="PANTHER" id="PTHR40032:SF1">
    <property type="entry name" value="EXPORTED PROTEIN"/>
    <property type="match status" value="1"/>
</dbReference>
<dbReference type="Proteomes" id="UP001596957">
    <property type="component" value="Unassembled WGS sequence"/>
</dbReference>
<reference evidence="6" key="1">
    <citation type="journal article" date="2019" name="Int. J. Syst. Evol. Microbiol.">
        <title>The Global Catalogue of Microorganisms (GCM) 10K type strain sequencing project: providing services to taxonomists for standard genome sequencing and annotation.</title>
        <authorList>
            <consortium name="The Broad Institute Genomics Platform"/>
            <consortium name="The Broad Institute Genome Sequencing Center for Infectious Disease"/>
            <person name="Wu L."/>
            <person name="Ma J."/>
        </authorList>
    </citation>
    <scope>NUCLEOTIDE SEQUENCE [LARGE SCALE GENOMIC DNA]</scope>
    <source>
        <strain evidence="6">CGMCC 4.7198</strain>
    </source>
</reference>
<evidence type="ECO:0000313" key="6">
    <source>
        <dbReference type="Proteomes" id="UP001596957"/>
    </source>
</evidence>
<gene>
    <name evidence="5" type="ORF">ACFQZP_21465</name>
</gene>
<protein>
    <submittedName>
        <fullName evidence="5">DNRLRE domain-containing protein</fullName>
    </submittedName>
</protein>
<keyword evidence="1" id="KW-0326">Glycosidase</keyword>
<dbReference type="InterPro" id="IPR036116">
    <property type="entry name" value="FN3_sf"/>
</dbReference>
<organism evidence="5 6">
    <name type="scientific">Streptomyces lutosisoli</name>
    <dbReference type="NCBI Taxonomy" id="2665721"/>
    <lineage>
        <taxon>Bacteria</taxon>
        <taxon>Bacillati</taxon>
        <taxon>Actinomycetota</taxon>
        <taxon>Actinomycetes</taxon>
        <taxon>Kitasatosporales</taxon>
        <taxon>Streptomycetaceae</taxon>
        <taxon>Streptomyces</taxon>
    </lineage>
</organism>
<dbReference type="NCBIfam" id="NF033679">
    <property type="entry name" value="DNRLRE_dom"/>
    <property type="match status" value="1"/>
</dbReference>
<keyword evidence="2" id="KW-0119">Carbohydrate metabolism</keyword>
<evidence type="ECO:0000256" key="1">
    <source>
        <dbReference type="ARBA" id="ARBA00023295"/>
    </source>
</evidence>
<feature type="region of interest" description="Disordered" evidence="3">
    <location>
        <begin position="902"/>
        <end position="921"/>
    </location>
</feature>
<keyword evidence="2" id="KW-0624">Polysaccharide degradation</keyword>
<comment type="caution">
    <text evidence="5">The sequence shown here is derived from an EMBL/GenBank/DDBJ whole genome shotgun (WGS) entry which is preliminary data.</text>
</comment>
<dbReference type="SMART" id="SM00060">
    <property type="entry name" value="FN3"/>
    <property type="match status" value="1"/>
</dbReference>
<keyword evidence="1" id="KW-0378">Hydrolase</keyword>
<sequence length="1174" mass="122896">MALLLTGLVAATDPFGGTAVLTQATGASSTAPGNSITATTLQDSGSEGAAKALSFLSEDELARRKAKLSGERVELTSQRTETSTVYANPDGTLTAESYAGPIRVKDDGGTWQAIDTDLSDAGPALEPEAAAADIAVSDGGDKTLASVSDGDDSLTLGWETTLPTPTVDGDTASYDLGDDQTLTVTALKQGISQNVVLDSAPDGTLSYRIPITLDGLTLSQADSGHLLLKNADGDLVAEAPAPMMWDSSKDPASGESQHIASVDTDIETAADGRQTLVLTPDASYFDQDLTYPVTVDPTSTLAVTTDTWVATNYTDSQISSAELKSGTYNGGDTIARSYLKFDVSDFAGTDILDTNLALYSYWSSSCSTSGSGTQVRRITSSWSSSTITWGGEPSSTSTGAVTSTAAKGYSDDCPAGTVNFDIDDIVQAWADGSTNYGLKMKGTSETDSLTWRRWRSANYVSGSDAATEPHLTVTYNSYPKTPSSLTLSPSTTSGSEKIVTSVNPVFSAKVSDADSGAKARVQYAIEPDPDYADTTYTLTKSTAYVSSGKAAALAVPSSSSLTDGTHLRVRARAYDGTDYSTAWTSWQTFTVDTGALDIPDVPSDLQTGATETTTPLLTGLVGAVGQEAVTAEYVLYDSTGAVVGDSPLGTATVGNGERAALVVPETLTDGSTYSWKMRACVGDTCSSYTAKSTFTVDVAAADEGDTGDTVPTAVQHLATTAGETGALVTWEAPENWGVTDEDLSYTVTALKSGATVSTTTTDGTSAVIKGLTNGTAYTFKVTATNSVGTGAAATSGAVTPVAVTGGAAVYEGVVQAYLEAQLGLLTGDYASADSAASDSDQGTGFADVLDAEQSDPLGDRAVLGDEDSDTYEPGVTLSDVLAMPSGTTGTVTLRATSNLTDTVVAGEDTDDPDSTDEAEESTRLYTLTTASTPVLTGYQDAAAAEITVSESADALAVADTSTTDDSTVPDAMETDADGNLVSGTDSTSTTTTTVSADATYAADISWGGTAAWARDHWNSKHDYDNDCTNFVSKSLNRGGGMKMKSGGTRWTYDDDDYWWRDDDNSWPKRSYSWANAYHSANFMSRQATYAWHTKKSQVNVGDIIYYNWNLKGDDHPNGFKGISHASVVTKIDSQGNIYITQHSTNRKNYRLSKQRTGSYKNMDVWIVSVFPWYE</sequence>
<evidence type="ECO:0000256" key="3">
    <source>
        <dbReference type="SAM" id="MobiDB-lite"/>
    </source>
</evidence>
<feature type="compositionally biased region" description="Acidic residues" evidence="3">
    <location>
        <begin position="907"/>
        <end position="919"/>
    </location>
</feature>
<evidence type="ECO:0000313" key="5">
    <source>
        <dbReference type="EMBL" id="MFD0284201.1"/>
    </source>
</evidence>
<dbReference type="InterPro" id="IPR024301">
    <property type="entry name" value="Amidase_6"/>
</dbReference>
<evidence type="ECO:0000256" key="2">
    <source>
        <dbReference type="ARBA" id="ARBA00023326"/>
    </source>
</evidence>
<dbReference type="PROSITE" id="PS50853">
    <property type="entry name" value="FN3"/>
    <property type="match status" value="1"/>
</dbReference>